<evidence type="ECO:0000256" key="5">
    <source>
        <dbReference type="ARBA" id="ARBA00015519"/>
    </source>
</evidence>
<dbReference type="PANTHER" id="PTHR22930:SF267">
    <property type="entry name" value="NUCLEASE HARBI1-RELATED"/>
    <property type="match status" value="1"/>
</dbReference>
<comment type="cofactor">
    <cofactor evidence="1">
        <name>a divalent metal cation</name>
        <dbReference type="ChEBI" id="CHEBI:60240"/>
    </cofactor>
</comment>
<accession>A0ABM4DHA7</accession>
<comment type="function">
    <text evidence="12">Transposase-derived protein that may have nuclease activity. Does not have transposase activity.</text>
</comment>
<keyword evidence="10" id="KW-0539">Nucleus</keyword>
<dbReference type="GeneID" id="136090808"/>
<evidence type="ECO:0000256" key="7">
    <source>
        <dbReference type="ARBA" id="ARBA00022722"/>
    </source>
</evidence>
<evidence type="ECO:0000256" key="11">
    <source>
        <dbReference type="ARBA" id="ARBA00030126"/>
    </source>
</evidence>
<keyword evidence="8" id="KW-0479">Metal-binding</keyword>
<evidence type="ECO:0000256" key="4">
    <source>
        <dbReference type="ARBA" id="ARBA00006958"/>
    </source>
</evidence>
<proteinExistence type="inferred from homology"/>
<keyword evidence="14" id="KW-1185">Reference proteome</keyword>
<dbReference type="PRINTS" id="PR02086">
    <property type="entry name" value="PUTNUCHARBI1"/>
</dbReference>
<name>A0ABM4DHA7_HYDVU</name>
<evidence type="ECO:0000256" key="8">
    <source>
        <dbReference type="ARBA" id="ARBA00022723"/>
    </source>
</evidence>
<protein>
    <recommendedName>
        <fullName evidence="5">Putative nuclease HARBI1</fullName>
    </recommendedName>
    <alternativeName>
        <fullName evidence="11">Harbinger transposase-derived nuclease</fullName>
    </alternativeName>
</protein>
<organism evidence="14 15">
    <name type="scientific">Hydra vulgaris</name>
    <name type="common">Hydra</name>
    <name type="synonym">Hydra attenuata</name>
    <dbReference type="NCBI Taxonomy" id="6087"/>
    <lineage>
        <taxon>Eukaryota</taxon>
        <taxon>Metazoa</taxon>
        <taxon>Cnidaria</taxon>
        <taxon>Hydrozoa</taxon>
        <taxon>Hydroidolina</taxon>
        <taxon>Anthoathecata</taxon>
        <taxon>Aplanulata</taxon>
        <taxon>Hydridae</taxon>
        <taxon>Hydra</taxon>
    </lineage>
</organism>
<evidence type="ECO:0000259" key="13">
    <source>
        <dbReference type="Pfam" id="PF13359"/>
    </source>
</evidence>
<keyword evidence="6" id="KW-0963">Cytoplasm</keyword>
<dbReference type="PANTHER" id="PTHR22930">
    <property type="match status" value="1"/>
</dbReference>
<evidence type="ECO:0000256" key="6">
    <source>
        <dbReference type="ARBA" id="ARBA00022490"/>
    </source>
</evidence>
<dbReference type="InterPro" id="IPR045249">
    <property type="entry name" value="HARBI1-like"/>
</dbReference>
<evidence type="ECO:0000256" key="10">
    <source>
        <dbReference type="ARBA" id="ARBA00023242"/>
    </source>
</evidence>
<keyword evidence="7" id="KW-0540">Nuclease</keyword>
<keyword evidence="9" id="KW-0378">Hydrolase</keyword>
<dbReference type="InterPro" id="IPR027806">
    <property type="entry name" value="HARBI1_dom"/>
</dbReference>
<comment type="similarity">
    <text evidence="4">Belongs to the HARBI1 family.</text>
</comment>
<evidence type="ECO:0000256" key="1">
    <source>
        <dbReference type="ARBA" id="ARBA00001968"/>
    </source>
</evidence>
<evidence type="ECO:0000256" key="3">
    <source>
        <dbReference type="ARBA" id="ARBA00004496"/>
    </source>
</evidence>
<gene>
    <name evidence="15" type="primary">LOC136090808</name>
</gene>
<feature type="domain" description="DDE Tnp4" evidence="13">
    <location>
        <begin position="67"/>
        <end position="219"/>
    </location>
</feature>
<evidence type="ECO:0000313" key="15">
    <source>
        <dbReference type="RefSeq" id="XP_065673853.1"/>
    </source>
</evidence>
<evidence type="ECO:0000256" key="12">
    <source>
        <dbReference type="ARBA" id="ARBA00045850"/>
    </source>
</evidence>
<evidence type="ECO:0000256" key="2">
    <source>
        <dbReference type="ARBA" id="ARBA00004123"/>
    </source>
</evidence>
<dbReference type="Proteomes" id="UP001652625">
    <property type="component" value="Chromosome 14"/>
</dbReference>
<sequence>MVYFMVIIGDASNVSQPSCSHVVHQFCKFFNQHYFHLVKWYDNQEEMDEAKKKYLQSYGVKGLLGIIDGTMIQIKAVSGADEPAYICRKGYPALNCQVVVDYDGMFRDVVFKYPKSCHDAFIYSNSILKQTFEYDPNAGFLFAGSGYGLSPVLITLFSQPTTPEQIYFNKVHCQVRSEVERCIGRLKNRWRCLHKSGGALPYTPSTCCKIVFTCILLENLCNSLGLEVPDDIDFEYEENDVQPELKQANQVRLGIVRRNQV</sequence>
<dbReference type="InterPro" id="IPR026103">
    <property type="entry name" value="HARBI1_animal"/>
</dbReference>
<evidence type="ECO:0000256" key="9">
    <source>
        <dbReference type="ARBA" id="ARBA00022801"/>
    </source>
</evidence>
<comment type="subcellular location">
    <subcellularLocation>
        <location evidence="3">Cytoplasm</location>
    </subcellularLocation>
    <subcellularLocation>
        <location evidence="2">Nucleus</location>
    </subcellularLocation>
</comment>
<dbReference type="Pfam" id="PF13359">
    <property type="entry name" value="DDE_Tnp_4"/>
    <property type="match status" value="1"/>
</dbReference>
<reference evidence="15" key="1">
    <citation type="submission" date="2025-08" db="UniProtKB">
        <authorList>
            <consortium name="RefSeq"/>
        </authorList>
    </citation>
    <scope>IDENTIFICATION</scope>
</reference>
<dbReference type="RefSeq" id="XP_065673853.1">
    <property type="nucleotide sequence ID" value="XM_065817781.1"/>
</dbReference>
<evidence type="ECO:0000313" key="14">
    <source>
        <dbReference type="Proteomes" id="UP001652625"/>
    </source>
</evidence>